<dbReference type="NCBIfam" id="TIGR01549">
    <property type="entry name" value="HAD-SF-IA-v1"/>
    <property type="match status" value="1"/>
</dbReference>
<dbReference type="InterPro" id="IPR036412">
    <property type="entry name" value="HAD-like_sf"/>
</dbReference>
<proteinExistence type="predicted"/>
<accession>A0ABT7WKG3</accession>
<dbReference type="PANTHER" id="PTHR19288:SF46">
    <property type="entry name" value="HALOACID DEHALOGENASE-LIKE HYDROLASE DOMAIN-CONTAINING PROTEIN 2"/>
    <property type="match status" value="1"/>
</dbReference>
<dbReference type="Pfam" id="PF13242">
    <property type="entry name" value="Hydrolase_like"/>
    <property type="match status" value="1"/>
</dbReference>
<name>A0ABT7WKG3_9GAMM</name>
<dbReference type="PANTHER" id="PTHR19288">
    <property type="entry name" value="4-NITROPHENYLPHOSPHATASE-RELATED"/>
    <property type="match status" value="1"/>
</dbReference>
<protein>
    <submittedName>
        <fullName evidence="1">HAD-IIA family hydrolase</fullName>
    </submittedName>
</protein>
<dbReference type="NCBIfam" id="TIGR01460">
    <property type="entry name" value="HAD-SF-IIA"/>
    <property type="match status" value="1"/>
</dbReference>
<dbReference type="Gene3D" id="3.40.50.1000">
    <property type="entry name" value="HAD superfamily/HAD-like"/>
    <property type="match status" value="2"/>
</dbReference>
<dbReference type="GO" id="GO:0016787">
    <property type="term" value="F:hydrolase activity"/>
    <property type="evidence" value="ECO:0007669"/>
    <property type="project" value="UniProtKB-KW"/>
</dbReference>
<sequence length="262" mass="28927">MNNNHKIKGIIFDIDGTLILNGQPLSGAVETITLLRKANILLRFITNTTAKTAEQLGLSLRTLGFDIQDNEIMTSVTACLQFIDKNYPDQAGFLAIPATLAPQLIKIEQTKDNPAFVVLGDLDEAFDYAILNQVFNYIRAGAQLITFHRNLYFFRENNIWLDSGAFTFALEQATGQKVLVTGKPAPAMFDIAVASMELSKNEVIVVGDDVLTDIQGAKNAGLTGYLVATGKFKPEQLSEYHISSEHHLHSIEDIWNILGIDK</sequence>
<dbReference type="RefSeq" id="WP_267979329.1">
    <property type="nucleotide sequence ID" value="NZ_JAPQKF010000001.1"/>
</dbReference>
<keyword evidence="2" id="KW-1185">Reference proteome</keyword>
<organism evidence="1 2">
    <name type="scientific">Acinetobacter thutiue</name>
    <dbReference type="NCBI Taxonomy" id="2998078"/>
    <lineage>
        <taxon>Bacteria</taxon>
        <taxon>Pseudomonadati</taxon>
        <taxon>Pseudomonadota</taxon>
        <taxon>Gammaproteobacteria</taxon>
        <taxon>Moraxellales</taxon>
        <taxon>Moraxellaceae</taxon>
        <taxon>Acinetobacter</taxon>
    </lineage>
</organism>
<comment type="caution">
    <text evidence="1">The sequence shown here is derived from an EMBL/GenBank/DDBJ whole genome shotgun (WGS) entry which is preliminary data.</text>
</comment>
<dbReference type="Pfam" id="PF13344">
    <property type="entry name" value="Hydrolase_6"/>
    <property type="match status" value="1"/>
</dbReference>
<dbReference type="Proteomes" id="UP001168524">
    <property type="component" value="Unassembled WGS sequence"/>
</dbReference>
<dbReference type="EMBL" id="JAUDZE010000001">
    <property type="protein sequence ID" value="MDN0013054.1"/>
    <property type="molecule type" value="Genomic_DNA"/>
</dbReference>
<gene>
    <name evidence="1" type="ORF">QTA56_02230</name>
</gene>
<dbReference type="InterPro" id="IPR023214">
    <property type="entry name" value="HAD_sf"/>
</dbReference>
<keyword evidence="1" id="KW-0378">Hydrolase</keyword>
<reference evidence="1" key="1">
    <citation type="submission" date="2023-06" db="EMBL/GenBank/DDBJ databases">
        <title>Two novel species of Acinetobacter isolated from motorbike repairing workshop in Vietnam.</title>
        <authorList>
            <person name="Le N.T.T."/>
        </authorList>
    </citation>
    <scope>NUCLEOTIDE SEQUENCE</scope>
    <source>
        <strain evidence="1">VNH17</strain>
    </source>
</reference>
<evidence type="ECO:0000313" key="2">
    <source>
        <dbReference type="Proteomes" id="UP001168524"/>
    </source>
</evidence>
<dbReference type="InterPro" id="IPR006439">
    <property type="entry name" value="HAD-SF_hydro_IA"/>
</dbReference>
<evidence type="ECO:0000313" key="1">
    <source>
        <dbReference type="EMBL" id="MDN0013054.1"/>
    </source>
</evidence>
<dbReference type="SUPFAM" id="SSF56784">
    <property type="entry name" value="HAD-like"/>
    <property type="match status" value="1"/>
</dbReference>
<dbReference type="InterPro" id="IPR006357">
    <property type="entry name" value="HAD-SF_hydro_IIA"/>
</dbReference>